<keyword evidence="2 7" id="KW-0337">GPI-anchor biosynthesis</keyword>
<comment type="caution">
    <text evidence="9">The sequence shown here is derived from an EMBL/GenBank/DDBJ whole genome shotgun (WGS) entry which is preliminary data.</text>
</comment>
<feature type="transmembrane region" description="Helical" evidence="7">
    <location>
        <begin position="227"/>
        <end position="251"/>
    </location>
</feature>
<dbReference type="GO" id="GO:0016788">
    <property type="term" value="F:hydrolase activity, acting on ester bonds"/>
    <property type="evidence" value="ECO:0007669"/>
    <property type="project" value="TreeGrafter"/>
</dbReference>
<evidence type="ECO:0000256" key="4">
    <source>
        <dbReference type="ARBA" id="ARBA00022729"/>
    </source>
</evidence>
<gene>
    <name evidence="9" type="ORF">BCR39DRAFT_548442</name>
</gene>
<feature type="compositionally biased region" description="Low complexity" evidence="8">
    <location>
        <begin position="401"/>
        <end position="412"/>
    </location>
</feature>
<feature type="chain" id="PRO_5016480406" description="Post-GPI attachment to proteins factor 3" evidence="7">
    <location>
        <begin position="21"/>
        <end position="418"/>
    </location>
</feature>
<dbReference type="InterPro" id="IPR007217">
    <property type="entry name" value="Per1-like"/>
</dbReference>
<name>A0A1Y2AMZ4_9TREE</name>
<feature type="transmembrane region" description="Helical" evidence="7">
    <location>
        <begin position="194"/>
        <end position="215"/>
    </location>
</feature>
<comment type="caution">
    <text evidence="7">Lacks conserved residue(s) required for the propagation of feature annotation.</text>
</comment>
<feature type="transmembrane region" description="Helical" evidence="7">
    <location>
        <begin position="163"/>
        <end position="182"/>
    </location>
</feature>
<keyword evidence="6 7" id="KW-0472">Membrane</keyword>
<dbReference type="STRING" id="71784.A0A1Y2AMZ4"/>
<reference evidence="9 10" key="1">
    <citation type="submission" date="2016-07" db="EMBL/GenBank/DDBJ databases">
        <title>Pervasive Adenine N6-methylation of Active Genes in Fungi.</title>
        <authorList>
            <consortium name="DOE Joint Genome Institute"/>
            <person name="Mondo S.J."/>
            <person name="Dannebaum R.O."/>
            <person name="Kuo R.C."/>
            <person name="Labutti K."/>
            <person name="Haridas S."/>
            <person name="Kuo A."/>
            <person name="Salamov A."/>
            <person name="Ahrendt S.R."/>
            <person name="Lipzen A."/>
            <person name="Sullivan W."/>
            <person name="Andreopoulos W.B."/>
            <person name="Clum A."/>
            <person name="Lindquist E."/>
            <person name="Daum C."/>
            <person name="Ramamoorthy G.K."/>
            <person name="Gryganskyi A."/>
            <person name="Culley D."/>
            <person name="Magnuson J.K."/>
            <person name="James T.Y."/>
            <person name="O'Malley M.A."/>
            <person name="Stajich J.E."/>
            <person name="Spatafora J.W."/>
            <person name="Visel A."/>
            <person name="Grigoriev I.V."/>
        </authorList>
    </citation>
    <scope>NUCLEOTIDE SEQUENCE [LARGE SCALE GENOMIC DNA]</scope>
    <source>
        <strain evidence="9 10">68-887.2</strain>
    </source>
</reference>
<dbReference type="InParanoid" id="A0A1Y2AMZ4"/>
<dbReference type="FunCoup" id="A0A1Y2AMZ4">
    <property type="interactions" value="53"/>
</dbReference>
<feature type="signal peptide" evidence="7">
    <location>
        <begin position="1"/>
        <end position="20"/>
    </location>
</feature>
<evidence type="ECO:0000256" key="5">
    <source>
        <dbReference type="ARBA" id="ARBA00022989"/>
    </source>
</evidence>
<evidence type="ECO:0000256" key="8">
    <source>
        <dbReference type="SAM" id="MobiDB-lite"/>
    </source>
</evidence>
<dbReference type="AlphaFoldDB" id="A0A1Y2AMZ4"/>
<evidence type="ECO:0000313" key="9">
    <source>
        <dbReference type="EMBL" id="ORY23943.1"/>
    </source>
</evidence>
<dbReference type="GO" id="GO:0005789">
    <property type="term" value="C:endoplasmic reticulum membrane"/>
    <property type="evidence" value="ECO:0007669"/>
    <property type="project" value="UniProtKB-SubCell"/>
</dbReference>
<comment type="subcellular location">
    <subcellularLocation>
        <location evidence="1">Endomembrane system</location>
        <topology evidence="1">Multi-pass membrane protein</topology>
    </subcellularLocation>
    <subcellularLocation>
        <location evidence="7">Endoplasmic reticulum membrane</location>
        <topology evidence="7">Multi-pass membrane protein</topology>
    </subcellularLocation>
</comment>
<evidence type="ECO:0000256" key="7">
    <source>
        <dbReference type="RuleBase" id="RU365066"/>
    </source>
</evidence>
<dbReference type="OrthoDB" id="419770at2759"/>
<keyword evidence="10" id="KW-1185">Reference proteome</keyword>
<proteinExistence type="inferred from homology"/>
<dbReference type="Proteomes" id="UP000193986">
    <property type="component" value="Unassembled WGS sequence"/>
</dbReference>
<keyword evidence="4 7" id="KW-0732">Signal</keyword>
<evidence type="ECO:0000256" key="3">
    <source>
        <dbReference type="ARBA" id="ARBA00022692"/>
    </source>
</evidence>
<dbReference type="PANTHER" id="PTHR13148">
    <property type="entry name" value="PER1-RELATED"/>
    <property type="match status" value="1"/>
</dbReference>
<sequence length="418" mass="46147">MRPRTLLLVPLFGILSTALASSGDRNPTFQHCLRGCSLTYCDPSQPAIPLYLRAFGWTCEDNCKYDCAHSFTDNIRPGGRWHQFYGKWPFRRLGPIQEPFSVLMSLANLYVHLRGIAEVGRRVREENRLRGALAALGWVQVNTWVWSAVFHTRDTPITERLDYFSATLTIAATVLYTVLRTLGLSTPITTSRLVLPISICLALIVISHFTYLLSFPLGSFPYGYHTAFAIFLSLPHQILWILWSVSFYAPLPSIQIGSTRIGFPRPYPPQDPYHTRPRPREASTPVVLVLLTILAMSFELLDFAPIFRTIDAHSIWHASTVFLGIAWWTFLINDAIELEGIMLEARGGTNSGGIESATTATTSSRGLGIGMGMASGASSPQMPSSPNMVRLASGVVGGGPVRPRSPGLGRSPKGLRED</sequence>
<keyword evidence="3 7" id="KW-0812">Transmembrane</keyword>
<comment type="similarity">
    <text evidence="7">Belongs to the PGAP3 family.</text>
</comment>
<comment type="function">
    <text evidence="7">Involved in the lipid remodeling steps of GPI-anchor maturation.</text>
</comment>
<feature type="transmembrane region" description="Helical" evidence="7">
    <location>
        <begin position="286"/>
        <end position="307"/>
    </location>
</feature>
<accession>A0A1Y2AMZ4</accession>
<evidence type="ECO:0000256" key="2">
    <source>
        <dbReference type="ARBA" id="ARBA00022502"/>
    </source>
</evidence>
<keyword evidence="7" id="KW-0256">Endoplasmic reticulum</keyword>
<evidence type="ECO:0000256" key="1">
    <source>
        <dbReference type="ARBA" id="ARBA00004127"/>
    </source>
</evidence>
<keyword evidence="5 7" id="KW-1133">Transmembrane helix</keyword>
<feature type="compositionally biased region" description="Polar residues" evidence="8">
    <location>
        <begin position="353"/>
        <end position="365"/>
    </location>
</feature>
<dbReference type="Pfam" id="PF04080">
    <property type="entry name" value="Per1"/>
    <property type="match status" value="1"/>
</dbReference>
<dbReference type="GO" id="GO:0006506">
    <property type="term" value="P:GPI anchor biosynthetic process"/>
    <property type="evidence" value="ECO:0007669"/>
    <property type="project" value="UniProtKB-KW"/>
</dbReference>
<evidence type="ECO:0000313" key="10">
    <source>
        <dbReference type="Proteomes" id="UP000193986"/>
    </source>
</evidence>
<dbReference type="PANTHER" id="PTHR13148:SF0">
    <property type="entry name" value="POST-GPI ATTACHMENT TO PROTEINS FACTOR 3"/>
    <property type="match status" value="1"/>
</dbReference>
<protein>
    <recommendedName>
        <fullName evidence="7">Post-GPI attachment to proteins factor 3</fullName>
    </recommendedName>
</protein>
<feature type="transmembrane region" description="Helical" evidence="7">
    <location>
        <begin position="313"/>
        <end position="332"/>
    </location>
</feature>
<dbReference type="EMBL" id="MCFC01000074">
    <property type="protein sequence ID" value="ORY23943.1"/>
    <property type="molecule type" value="Genomic_DNA"/>
</dbReference>
<feature type="region of interest" description="Disordered" evidence="8">
    <location>
        <begin position="353"/>
        <end position="418"/>
    </location>
</feature>
<evidence type="ECO:0000256" key="6">
    <source>
        <dbReference type="ARBA" id="ARBA00023136"/>
    </source>
</evidence>
<organism evidence="9 10">
    <name type="scientific">Naematelia encephala</name>
    <dbReference type="NCBI Taxonomy" id="71784"/>
    <lineage>
        <taxon>Eukaryota</taxon>
        <taxon>Fungi</taxon>
        <taxon>Dikarya</taxon>
        <taxon>Basidiomycota</taxon>
        <taxon>Agaricomycotina</taxon>
        <taxon>Tremellomycetes</taxon>
        <taxon>Tremellales</taxon>
        <taxon>Naemateliaceae</taxon>
        <taxon>Naematelia</taxon>
    </lineage>
</organism>